<reference evidence="9 10" key="1">
    <citation type="submission" date="2023-05" db="EMBL/GenBank/DDBJ databases">
        <title>B98-5 Cell Line De Novo Hybrid Assembly: An Optical Mapping Approach.</title>
        <authorList>
            <person name="Kananen K."/>
            <person name="Auerbach J.A."/>
            <person name="Kautto E."/>
            <person name="Blachly J.S."/>
        </authorList>
    </citation>
    <scope>NUCLEOTIDE SEQUENCE [LARGE SCALE GENOMIC DNA]</scope>
    <source>
        <strain evidence="9">B95-8</strain>
        <tissue evidence="9">Cell line</tissue>
    </source>
</reference>
<evidence type="ECO:0000256" key="1">
    <source>
        <dbReference type="ARBA" id="ARBA00004406"/>
    </source>
</evidence>
<sequence>MPFALVYKLLYASRLADYGLASQALHYCEAIGAAVLSQGESSHPVLLVELIKLAERLKLSDPLVLERSSGNRDLELDWLVRLRRQLQQKVAGDIGDPHAHSDISGARGTTGTQNDELSISIADTQI</sequence>
<evidence type="ECO:0000256" key="7">
    <source>
        <dbReference type="SAM" id="MobiDB-lite"/>
    </source>
</evidence>
<evidence type="ECO:0000313" key="9">
    <source>
        <dbReference type="EMBL" id="KAK2084826.1"/>
    </source>
</evidence>
<accession>A0ABQ9TJ99</accession>
<dbReference type="EMBL" id="JASSZA010000022">
    <property type="protein sequence ID" value="KAK2084826.1"/>
    <property type="molecule type" value="Genomic_DNA"/>
</dbReference>
<feature type="region of interest" description="Disordered" evidence="7">
    <location>
        <begin position="91"/>
        <end position="114"/>
    </location>
</feature>
<gene>
    <name evidence="9" type="primary">SEC16B_2</name>
    <name evidence="9" type="ORF">P7K49_037859</name>
</gene>
<evidence type="ECO:0000256" key="5">
    <source>
        <dbReference type="ARBA" id="ARBA00022892"/>
    </source>
</evidence>
<dbReference type="InterPro" id="IPR024298">
    <property type="entry name" value="Sec16_Sec23-bd"/>
</dbReference>
<evidence type="ECO:0000259" key="8">
    <source>
        <dbReference type="Pfam" id="PF12931"/>
    </source>
</evidence>
<keyword evidence="10" id="KW-1185">Reference proteome</keyword>
<evidence type="ECO:0000313" key="10">
    <source>
        <dbReference type="Proteomes" id="UP001266305"/>
    </source>
</evidence>
<keyword evidence="3" id="KW-0813">Transport</keyword>
<evidence type="ECO:0000256" key="6">
    <source>
        <dbReference type="ARBA" id="ARBA00046776"/>
    </source>
</evidence>
<comment type="caution">
    <text evidence="9">The sequence shown here is derived from an EMBL/GenBank/DDBJ whole genome shotgun (WGS) entry which is preliminary data.</text>
</comment>
<proteinExistence type="inferred from homology"/>
<name>A0ABQ9TJ99_SAGOE</name>
<protein>
    <submittedName>
        <fullName evidence="9">Protein transport protein Sec16B</fullName>
    </submittedName>
</protein>
<evidence type="ECO:0000256" key="2">
    <source>
        <dbReference type="ARBA" id="ARBA00005927"/>
    </source>
</evidence>
<dbReference type="Pfam" id="PF12931">
    <property type="entry name" value="TPR_Sec16"/>
    <property type="match status" value="1"/>
</dbReference>
<dbReference type="PANTHER" id="PTHR13402:SF11">
    <property type="entry name" value="PROTEIN TRANSPORT PROTEIN SEC16B"/>
    <property type="match status" value="1"/>
</dbReference>
<dbReference type="Proteomes" id="UP001266305">
    <property type="component" value="Unassembled WGS sequence"/>
</dbReference>
<keyword evidence="4" id="KW-0256">Endoplasmic reticulum</keyword>
<comment type="subunit">
    <text evidence="6">SEC16A and SEC16B are each present in multiple copies in a heteromeric complex. Interacts with TFG. Interacts with SEC13.</text>
</comment>
<comment type="subcellular location">
    <subcellularLocation>
        <location evidence="1">Endoplasmic reticulum membrane</location>
        <topology evidence="1">Peripheral membrane protein</topology>
    </subcellularLocation>
</comment>
<keyword evidence="5" id="KW-0931">ER-Golgi transport</keyword>
<evidence type="ECO:0000256" key="4">
    <source>
        <dbReference type="ARBA" id="ARBA00022824"/>
    </source>
</evidence>
<comment type="similarity">
    <text evidence="2">Belongs to the SEC16 family.</text>
</comment>
<evidence type="ECO:0000256" key="3">
    <source>
        <dbReference type="ARBA" id="ARBA00022448"/>
    </source>
</evidence>
<dbReference type="PANTHER" id="PTHR13402">
    <property type="entry name" value="RGPR-RELATED"/>
    <property type="match status" value="1"/>
</dbReference>
<feature type="domain" description="Sec16 Sec23-binding" evidence="8">
    <location>
        <begin position="3"/>
        <end position="61"/>
    </location>
</feature>
<organism evidence="9 10">
    <name type="scientific">Saguinus oedipus</name>
    <name type="common">Cotton-top tamarin</name>
    <name type="synonym">Oedipomidas oedipus</name>
    <dbReference type="NCBI Taxonomy" id="9490"/>
    <lineage>
        <taxon>Eukaryota</taxon>
        <taxon>Metazoa</taxon>
        <taxon>Chordata</taxon>
        <taxon>Craniata</taxon>
        <taxon>Vertebrata</taxon>
        <taxon>Euteleostomi</taxon>
        <taxon>Mammalia</taxon>
        <taxon>Eutheria</taxon>
        <taxon>Euarchontoglires</taxon>
        <taxon>Primates</taxon>
        <taxon>Haplorrhini</taxon>
        <taxon>Platyrrhini</taxon>
        <taxon>Cebidae</taxon>
        <taxon>Callitrichinae</taxon>
        <taxon>Saguinus</taxon>
    </lineage>
</organism>